<sequence length="400" mass="46745">MGRPPPRFTLTQWHLTTRDHCRNADDQQQLADRILAESERVIEEAEETVLKNKKEVEHHINVKIKDIEFLKSLAGAQKKEMDKEVDAMLLYRERIQDAQRALGTRGLDIIRKCLVLRDQRVGIDLCADEVDIELRKECDMILGVHSLLERLLEQVKEQVRRLRAVTYSLVRDLEDKENVLVIDRHNLVLTENSHNLSTYHGSAPLDPANITQEEWIAHSQQIIDDAQKELVSGRPIRAYVDVLLKQVIEDLWKQYDIVNEAFRRRIQEYKDLKEKLENHHFETVRQVNEAGMTIEKLQKAIAEKEGFMALAHTRLGNRCQRSGVELCRDEAETYLVDEVRQIKNVTSLLQQKLVETQAVQRYLLRTQLQIEEDINVKTNSIKIDEVECMSLRRGMDYHAY</sequence>
<evidence type="ECO:0000256" key="10">
    <source>
        <dbReference type="RuleBase" id="RU367040"/>
    </source>
</evidence>
<comment type="caution">
    <text evidence="11">The sequence shown here is derived from an EMBL/GenBank/DDBJ whole genome shotgun (WGS) entry which is preliminary data.</text>
</comment>
<evidence type="ECO:0000256" key="7">
    <source>
        <dbReference type="ARBA" id="ARBA00023212"/>
    </source>
</evidence>
<evidence type="ECO:0000256" key="2">
    <source>
        <dbReference type="ARBA" id="ARBA00007209"/>
    </source>
</evidence>
<comment type="similarity">
    <text evidence="2 10">Belongs to the tektin family.</text>
</comment>
<keyword evidence="3" id="KW-0963">Cytoplasm</keyword>
<name>A0ABD0YM16_9HEMI</name>
<keyword evidence="12" id="KW-1185">Reference proteome</keyword>
<dbReference type="PRINTS" id="PR00511">
    <property type="entry name" value="TEKTIN"/>
</dbReference>
<evidence type="ECO:0000256" key="5">
    <source>
        <dbReference type="ARBA" id="ARBA00023054"/>
    </source>
</evidence>
<comment type="function">
    <text evidence="9">Microtubule inner protein (MIP) part of the dynein-decorated doublet microtubules (DMTs) in cilia and flagellar axoneme. Forms filamentous polymers in the walls of ciliary and flagellar microtubules.</text>
</comment>
<evidence type="ECO:0000256" key="1">
    <source>
        <dbReference type="ARBA" id="ARBA00004611"/>
    </source>
</evidence>
<proteinExistence type="inferred from homology"/>
<dbReference type="GO" id="GO:0060294">
    <property type="term" value="P:cilium movement involved in cell motility"/>
    <property type="evidence" value="ECO:0007669"/>
    <property type="project" value="UniProtKB-UniRule"/>
</dbReference>
<dbReference type="GO" id="GO:0015630">
    <property type="term" value="C:microtubule cytoskeleton"/>
    <property type="evidence" value="ECO:0007669"/>
    <property type="project" value="UniProtKB-UniRule"/>
</dbReference>
<evidence type="ECO:0000256" key="3">
    <source>
        <dbReference type="ARBA" id="ARBA00022490"/>
    </source>
</evidence>
<dbReference type="EMBL" id="JBFDAA010000005">
    <property type="protein sequence ID" value="KAL1132235.1"/>
    <property type="molecule type" value="Genomic_DNA"/>
</dbReference>
<dbReference type="Proteomes" id="UP001558652">
    <property type="component" value="Unassembled WGS sequence"/>
</dbReference>
<dbReference type="InterPro" id="IPR000435">
    <property type="entry name" value="Tektins"/>
</dbReference>
<evidence type="ECO:0000256" key="4">
    <source>
        <dbReference type="ARBA" id="ARBA00022846"/>
    </source>
</evidence>
<evidence type="ECO:0000256" key="9">
    <source>
        <dbReference type="ARBA" id="ARBA00045224"/>
    </source>
</evidence>
<keyword evidence="4 10" id="KW-0282">Flagellum</keyword>
<evidence type="ECO:0000313" key="11">
    <source>
        <dbReference type="EMBL" id="KAL1132235.1"/>
    </source>
</evidence>
<evidence type="ECO:0000256" key="8">
    <source>
        <dbReference type="ARBA" id="ARBA00023273"/>
    </source>
</evidence>
<reference evidence="11 12" key="1">
    <citation type="submission" date="2024-07" db="EMBL/GenBank/DDBJ databases">
        <title>Chromosome-level genome assembly of the water stick insect Ranatra chinensis (Heteroptera: Nepidae).</title>
        <authorList>
            <person name="Liu X."/>
        </authorList>
    </citation>
    <scope>NUCLEOTIDE SEQUENCE [LARGE SCALE GENOMIC DNA]</scope>
    <source>
        <strain evidence="11">Cailab_2021Rc</strain>
        <tissue evidence="11">Muscle</tissue>
    </source>
</reference>
<keyword evidence="6 10" id="KW-0969">Cilium</keyword>
<dbReference type="GO" id="GO:0060271">
    <property type="term" value="P:cilium assembly"/>
    <property type="evidence" value="ECO:0007669"/>
    <property type="project" value="UniProtKB-UniRule"/>
</dbReference>
<evidence type="ECO:0000256" key="6">
    <source>
        <dbReference type="ARBA" id="ARBA00023069"/>
    </source>
</evidence>
<dbReference type="Pfam" id="PF03148">
    <property type="entry name" value="Tektin"/>
    <property type="match status" value="1"/>
</dbReference>
<keyword evidence="7" id="KW-0206">Cytoskeleton</keyword>
<evidence type="ECO:0000313" key="12">
    <source>
        <dbReference type="Proteomes" id="UP001558652"/>
    </source>
</evidence>
<accession>A0ABD0YM16</accession>
<dbReference type="PANTHER" id="PTHR19960">
    <property type="entry name" value="TEKTIN"/>
    <property type="match status" value="1"/>
</dbReference>
<dbReference type="AlphaFoldDB" id="A0ABD0YM16"/>
<dbReference type="PANTHER" id="PTHR19960:SF25">
    <property type="entry name" value="TEKTIN-1"/>
    <property type="match status" value="1"/>
</dbReference>
<keyword evidence="5" id="KW-0175">Coiled coil</keyword>
<protein>
    <recommendedName>
        <fullName evidence="10">Tektin</fullName>
    </recommendedName>
</protein>
<dbReference type="InterPro" id="IPR048256">
    <property type="entry name" value="Tektin-like"/>
</dbReference>
<comment type="subcellular location">
    <subcellularLocation>
        <location evidence="10">Cytoplasm</location>
        <location evidence="10">Cytoskeleton</location>
        <location evidence="10">Cilium axoneme</location>
    </subcellularLocation>
    <subcellularLocation>
        <location evidence="1">Cytoplasm</location>
        <location evidence="1">Cytoskeleton</location>
        <location evidence="1">Flagellum axoneme</location>
    </subcellularLocation>
</comment>
<organism evidence="11 12">
    <name type="scientific">Ranatra chinensis</name>
    <dbReference type="NCBI Taxonomy" id="642074"/>
    <lineage>
        <taxon>Eukaryota</taxon>
        <taxon>Metazoa</taxon>
        <taxon>Ecdysozoa</taxon>
        <taxon>Arthropoda</taxon>
        <taxon>Hexapoda</taxon>
        <taxon>Insecta</taxon>
        <taxon>Pterygota</taxon>
        <taxon>Neoptera</taxon>
        <taxon>Paraneoptera</taxon>
        <taxon>Hemiptera</taxon>
        <taxon>Heteroptera</taxon>
        <taxon>Panheteroptera</taxon>
        <taxon>Nepomorpha</taxon>
        <taxon>Nepidae</taxon>
        <taxon>Ranatrinae</taxon>
        <taxon>Ranatra</taxon>
    </lineage>
</organism>
<keyword evidence="8 10" id="KW-0966">Cell projection</keyword>
<dbReference type="GO" id="GO:0005930">
    <property type="term" value="C:axoneme"/>
    <property type="evidence" value="ECO:0007669"/>
    <property type="project" value="UniProtKB-SubCell"/>
</dbReference>
<gene>
    <name evidence="11" type="ORF">AAG570_010192</name>
</gene>